<keyword evidence="6 9" id="KW-0472">Membrane</keyword>
<feature type="transmembrane region" description="Helical" evidence="9">
    <location>
        <begin position="148"/>
        <end position="169"/>
    </location>
</feature>
<dbReference type="GO" id="GO:0043005">
    <property type="term" value="C:neuron projection"/>
    <property type="evidence" value="ECO:0007669"/>
    <property type="project" value="TreeGrafter"/>
</dbReference>
<reference evidence="11" key="1">
    <citation type="journal article" date="2023" name="G3 (Bethesda)">
        <title>A reference genome for the long-term kleptoplast-retaining sea slug Elysia crispata morphotype clarki.</title>
        <authorList>
            <person name="Eastman K.E."/>
            <person name="Pendleton A.L."/>
            <person name="Shaikh M.A."/>
            <person name="Suttiyut T."/>
            <person name="Ogas R."/>
            <person name="Tomko P."/>
            <person name="Gavelis G."/>
            <person name="Widhalm J.R."/>
            <person name="Wisecaver J.H."/>
        </authorList>
    </citation>
    <scope>NUCLEOTIDE SEQUENCE</scope>
    <source>
        <strain evidence="11">ECLA1</strain>
    </source>
</reference>
<proteinExistence type="predicted"/>
<comment type="caution">
    <text evidence="11">The sequence shown here is derived from an EMBL/GenBank/DDBJ whole genome shotgun (WGS) entry which is preliminary data.</text>
</comment>
<evidence type="ECO:0000259" key="10">
    <source>
        <dbReference type="PROSITE" id="PS50262"/>
    </source>
</evidence>
<name>A0AAE0Z0E3_9GAST</name>
<evidence type="ECO:0000313" key="12">
    <source>
        <dbReference type="Proteomes" id="UP001283361"/>
    </source>
</evidence>
<keyword evidence="12" id="KW-1185">Reference proteome</keyword>
<evidence type="ECO:0000256" key="4">
    <source>
        <dbReference type="ARBA" id="ARBA00022989"/>
    </source>
</evidence>
<feature type="domain" description="G-protein coupled receptors family 1 profile" evidence="10">
    <location>
        <begin position="49"/>
        <end position="305"/>
    </location>
</feature>
<dbReference type="AlphaFoldDB" id="A0AAE0Z0E3"/>
<evidence type="ECO:0000256" key="3">
    <source>
        <dbReference type="ARBA" id="ARBA00022692"/>
    </source>
</evidence>
<feature type="transmembrane region" description="Helical" evidence="9">
    <location>
        <begin position="286"/>
        <end position="308"/>
    </location>
</feature>
<dbReference type="InterPro" id="IPR017452">
    <property type="entry name" value="GPCR_Rhodpsn_7TM"/>
</dbReference>
<evidence type="ECO:0000256" key="7">
    <source>
        <dbReference type="ARBA" id="ARBA00023170"/>
    </source>
</evidence>
<feature type="transmembrane region" description="Helical" evidence="9">
    <location>
        <begin position="71"/>
        <end position="91"/>
    </location>
</feature>
<comment type="subcellular location">
    <subcellularLocation>
        <location evidence="1">Cell membrane</location>
        <topology evidence="1">Multi-pass membrane protein</topology>
    </subcellularLocation>
</comment>
<dbReference type="GO" id="GO:0042277">
    <property type="term" value="F:peptide binding"/>
    <property type="evidence" value="ECO:0007669"/>
    <property type="project" value="TreeGrafter"/>
</dbReference>
<dbReference type="Proteomes" id="UP001283361">
    <property type="component" value="Unassembled WGS sequence"/>
</dbReference>
<dbReference type="PANTHER" id="PTHR24229">
    <property type="entry name" value="NEUROPEPTIDES RECEPTOR"/>
    <property type="match status" value="1"/>
</dbReference>
<dbReference type="SUPFAM" id="SSF81321">
    <property type="entry name" value="Family A G protein-coupled receptor-like"/>
    <property type="match status" value="1"/>
</dbReference>
<feature type="transmembrane region" description="Helical" evidence="9">
    <location>
        <begin position="37"/>
        <end position="59"/>
    </location>
</feature>
<keyword evidence="8" id="KW-0807">Transducer</keyword>
<evidence type="ECO:0000256" key="8">
    <source>
        <dbReference type="ARBA" id="ARBA00023224"/>
    </source>
</evidence>
<keyword evidence="7" id="KW-0675">Receptor</keyword>
<dbReference type="PROSITE" id="PS50262">
    <property type="entry name" value="G_PROTEIN_RECEP_F1_2"/>
    <property type="match status" value="1"/>
</dbReference>
<keyword evidence="4 9" id="KW-1133">Transmembrane helix</keyword>
<dbReference type="EMBL" id="JAWDGP010005075">
    <property type="protein sequence ID" value="KAK3759806.1"/>
    <property type="molecule type" value="Genomic_DNA"/>
</dbReference>
<dbReference type="Pfam" id="PF00001">
    <property type="entry name" value="7tm_1"/>
    <property type="match status" value="1"/>
</dbReference>
<dbReference type="GO" id="GO:0004930">
    <property type="term" value="F:G protein-coupled receptor activity"/>
    <property type="evidence" value="ECO:0007669"/>
    <property type="project" value="UniProtKB-KW"/>
</dbReference>
<gene>
    <name evidence="11" type="ORF">RRG08_041759</name>
</gene>
<evidence type="ECO:0000256" key="9">
    <source>
        <dbReference type="SAM" id="Phobius"/>
    </source>
</evidence>
<dbReference type="GO" id="GO:0005886">
    <property type="term" value="C:plasma membrane"/>
    <property type="evidence" value="ECO:0007669"/>
    <property type="project" value="UniProtKB-SubCell"/>
</dbReference>
<dbReference type="InterPro" id="IPR000276">
    <property type="entry name" value="GPCR_Rhodpsn"/>
</dbReference>
<keyword evidence="5" id="KW-0297">G-protein coupled receptor</keyword>
<feature type="transmembrane region" description="Helical" evidence="9">
    <location>
        <begin position="243"/>
        <end position="266"/>
    </location>
</feature>
<feature type="transmembrane region" description="Helical" evidence="9">
    <location>
        <begin position="111"/>
        <end position="136"/>
    </location>
</feature>
<evidence type="ECO:0000256" key="1">
    <source>
        <dbReference type="ARBA" id="ARBA00004651"/>
    </source>
</evidence>
<feature type="transmembrane region" description="Helical" evidence="9">
    <location>
        <begin position="195"/>
        <end position="222"/>
    </location>
</feature>
<evidence type="ECO:0000256" key="5">
    <source>
        <dbReference type="ARBA" id="ARBA00023040"/>
    </source>
</evidence>
<dbReference type="PANTHER" id="PTHR24229:SF40">
    <property type="entry name" value="ALLATOSTATIN C RECEPTOR 1-RELATED"/>
    <property type="match status" value="1"/>
</dbReference>
<evidence type="ECO:0000256" key="6">
    <source>
        <dbReference type="ARBA" id="ARBA00023136"/>
    </source>
</evidence>
<keyword evidence="3 9" id="KW-0812">Transmembrane</keyword>
<keyword evidence="2" id="KW-1003">Cell membrane</keyword>
<organism evidence="11 12">
    <name type="scientific">Elysia crispata</name>
    <name type="common">lettuce slug</name>
    <dbReference type="NCBI Taxonomy" id="231223"/>
    <lineage>
        <taxon>Eukaryota</taxon>
        <taxon>Metazoa</taxon>
        <taxon>Spiralia</taxon>
        <taxon>Lophotrochozoa</taxon>
        <taxon>Mollusca</taxon>
        <taxon>Gastropoda</taxon>
        <taxon>Heterobranchia</taxon>
        <taxon>Euthyneura</taxon>
        <taxon>Panpulmonata</taxon>
        <taxon>Sacoglossa</taxon>
        <taxon>Placobranchoidea</taxon>
        <taxon>Plakobranchidae</taxon>
        <taxon>Elysia</taxon>
    </lineage>
</organism>
<evidence type="ECO:0000256" key="2">
    <source>
        <dbReference type="ARBA" id="ARBA00022475"/>
    </source>
</evidence>
<protein>
    <recommendedName>
        <fullName evidence="10">G-protein coupled receptors family 1 profile domain-containing protein</fullName>
    </recommendedName>
</protein>
<dbReference type="Gene3D" id="1.20.1070.10">
    <property type="entry name" value="Rhodopsin 7-helix transmembrane proteins"/>
    <property type="match status" value="1"/>
</dbReference>
<sequence>MASSTYVYPYFQNSTLLSLSFVRESGGRNDHYLGLTIFHIFLASWVGVANSSQIINVILSDGLRRQPKTILICNVCVAELIMGVFLCPLYTDTLMQGTWRHNTTLCAVYELTFYLQVGVSTLAVLVVAVERLYFLLTPGMMEGSGGRCITIVLLCVPWIIGAALVVPIFKFGTVAIQSENAGPCQLLWKSKFQAVVVFISFLCPAFLLLCVVVALHALHVVMKVHAKRRDLGPHPEKKAIKESLRVVLLVSTVCVVLQFPFFVILFKAVLCHAGGPTTSCGIETSTWSATMAILMLKAGVTPVAWMAYTDIRVWFRQGLAGMVCGSKGVAEDDLSCRSNDQESYVASVGHSRQAILQTSPM</sequence>
<evidence type="ECO:0000313" key="11">
    <source>
        <dbReference type="EMBL" id="KAK3759806.1"/>
    </source>
</evidence>
<dbReference type="CDD" id="cd00637">
    <property type="entry name" value="7tm_classA_rhodopsin-like"/>
    <property type="match status" value="1"/>
</dbReference>
<accession>A0AAE0Z0E3</accession>